<feature type="domain" description="GGDEF" evidence="4">
    <location>
        <begin position="350"/>
        <end position="477"/>
    </location>
</feature>
<dbReference type="SUPFAM" id="SSF52172">
    <property type="entry name" value="CheY-like"/>
    <property type="match status" value="1"/>
</dbReference>
<evidence type="ECO:0000259" key="4">
    <source>
        <dbReference type="PROSITE" id="PS50887"/>
    </source>
</evidence>
<dbReference type="GO" id="GO:0000160">
    <property type="term" value="P:phosphorelay signal transduction system"/>
    <property type="evidence" value="ECO:0007669"/>
    <property type="project" value="InterPro"/>
</dbReference>
<dbReference type="Pfam" id="PF00563">
    <property type="entry name" value="EAL"/>
    <property type="match status" value="1"/>
</dbReference>
<dbReference type="AlphaFoldDB" id="A0AB38YDP9"/>
<dbReference type="Pfam" id="PF00072">
    <property type="entry name" value="Response_reg"/>
    <property type="match status" value="1"/>
</dbReference>
<dbReference type="Gene3D" id="3.30.70.270">
    <property type="match status" value="1"/>
</dbReference>
<dbReference type="GO" id="GO:0071111">
    <property type="term" value="F:cyclic-guanylate-specific phosphodiesterase activity"/>
    <property type="evidence" value="ECO:0007669"/>
    <property type="project" value="InterPro"/>
</dbReference>
<dbReference type="CDD" id="cd01949">
    <property type="entry name" value="GGDEF"/>
    <property type="match status" value="1"/>
</dbReference>
<dbReference type="PROSITE" id="PS50110">
    <property type="entry name" value="RESPONSE_REGULATORY"/>
    <property type="match status" value="1"/>
</dbReference>
<dbReference type="PANTHER" id="PTHR33121:SF71">
    <property type="entry name" value="OXYGEN SENSOR PROTEIN DOSP"/>
    <property type="match status" value="1"/>
</dbReference>
<dbReference type="SUPFAM" id="SSF141868">
    <property type="entry name" value="EAL domain-like"/>
    <property type="match status" value="1"/>
</dbReference>
<accession>A0AB38YDP9</accession>
<feature type="domain" description="EAL" evidence="3">
    <location>
        <begin position="486"/>
        <end position="737"/>
    </location>
</feature>
<sequence>MTKQQPSSNDLFQFAAEVVKPQALRRPAWKILIADDDEEVHTVTRLALKNLEVMGRPIEFLSAYSAAEALELLRQDNEIAVVLLDVVMENEYAGLDAVKHIRNIMHNHEVRIILRTGQPGYAPEESVIQDYDINDYKTKNELTRAHLVTAIVASLRSFQQIRTINQNRVGLEKIIHAGANLMELHSLQDFSDGVITQISSLLGLNAEGVLCACLDDDGNQSDQVLVMGAAGRYAEFIHSTLDHLANEHIVAQIQRCLEEEQHIYGEADTTLYIGHNSPKAAVYIQTHHPILDNDRQLIEVFLNNISVSYENVALFQQLRHAAYTDPLTRTPNRNEFTRLLSRSAQHSNDEPRVVVLIDINHFSDINDGLGQEVGNALLQSVARRLQLTFGDFATIARIDADVFGLIGDELALTSGAIQAAFEPPFEALEHHLPISATLGYARFADIGDHGLTMLKRAYIALNAAKKDSTLHTAYFSPSMEQATQDRLDIVRSLQSDFDKEGLELWYQPQIDLTTHAVIGMEALLRWPQPDGSFIPPDTFIPIAEYSGLIVDIGLWVLRQACQQLQSMQAQNLHGLRIAVNVSMPQFRNADFPAQVARCLKEFNIKPRQIELEITESIIMDEPQVVITALHQLKALGVQIALDDFGTGFSSLNYLRQLPLDRIKVDRAFVHDIDQPSGAAIAETIIGLGKKLGLHTIAEGIETEQQERALKALGCDEAQGYHYAKPMPTKALLDYLRQ</sequence>
<dbReference type="RefSeq" id="WP_304994770.1">
    <property type="nucleotide sequence ID" value="NZ_CP101717.1"/>
</dbReference>
<dbReference type="InterPro" id="IPR035919">
    <property type="entry name" value="EAL_sf"/>
</dbReference>
<evidence type="ECO:0000259" key="2">
    <source>
        <dbReference type="PROSITE" id="PS50110"/>
    </source>
</evidence>
<evidence type="ECO:0000256" key="1">
    <source>
        <dbReference type="PROSITE-ProRule" id="PRU00169"/>
    </source>
</evidence>
<dbReference type="Gene3D" id="3.40.50.2300">
    <property type="match status" value="1"/>
</dbReference>
<dbReference type="CDD" id="cd01948">
    <property type="entry name" value="EAL"/>
    <property type="match status" value="1"/>
</dbReference>
<dbReference type="PROSITE" id="PS50883">
    <property type="entry name" value="EAL"/>
    <property type="match status" value="1"/>
</dbReference>
<feature type="domain" description="Response regulatory" evidence="2">
    <location>
        <begin position="30"/>
        <end position="154"/>
    </location>
</feature>
<dbReference type="InterPro" id="IPR050706">
    <property type="entry name" value="Cyclic-di-GMP_PDE-like"/>
</dbReference>
<dbReference type="InterPro" id="IPR001633">
    <property type="entry name" value="EAL_dom"/>
</dbReference>
<dbReference type="SUPFAM" id="SSF55073">
    <property type="entry name" value="Nucleotide cyclase"/>
    <property type="match status" value="1"/>
</dbReference>
<dbReference type="SMART" id="SM00267">
    <property type="entry name" value="GGDEF"/>
    <property type="match status" value="1"/>
</dbReference>
<dbReference type="InterPro" id="IPR021800">
    <property type="entry name" value="DUF3369"/>
</dbReference>
<name>A0AB38YDP9_9GAMM</name>
<dbReference type="InterPro" id="IPR011006">
    <property type="entry name" value="CheY-like_superfamily"/>
</dbReference>
<keyword evidence="1" id="KW-0597">Phosphoprotein</keyword>
<dbReference type="InterPro" id="IPR043128">
    <property type="entry name" value="Rev_trsase/Diguanyl_cyclase"/>
</dbReference>
<dbReference type="SMART" id="SM00448">
    <property type="entry name" value="REC"/>
    <property type="match status" value="1"/>
</dbReference>
<organism evidence="5">
    <name type="scientific">Salinispirillum sp. LH 10-3-1</name>
    <dbReference type="NCBI Taxonomy" id="2952525"/>
    <lineage>
        <taxon>Bacteria</taxon>
        <taxon>Pseudomonadati</taxon>
        <taxon>Pseudomonadota</taxon>
        <taxon>Gammaproteobacteria</taxon>
        <taxon>Oceanospirillales</taxon>
        <taxon>Saccharospirillaceae</taxon>
        <taxon>Salinispirillum</taxon>
    </lineage>
</organism>
<dbReference type="InterPro" id="IPR001789">
    <property type="entry name" value="Sig_transdc_resp-reg_receiver"/>
</dbReference>
<dbReference type="EMBL" id="CP101717">
    <property type="protein sequence ID" value="WLD57485.1"/>
    <property type="molecule type" value="Genomic_DNA"/>
</dbReference>
<reference evidence="5" key="1">
    <citation type="submission" date="2022-07" db="EMBL/GenBank/DDBJ databases">
        <title>Complete genome sequence of Salinispirillum sp. LH10-3-1 capable of multiple carbohydrate inversion isolated from a soda lake.</title>
        <authorList>
            <person name="Liu J."/>
            <person name="Zhai Y."/>
            <person name="Zhang H."/>
            <person name="Yang H."/>
            <person name="Qu J."/>
            <person name="Li J."/>
        </authorList>
    </citation>
    <scope>NUCLEOTIDE SEQUENCE</scope>
    <source>
        <strain evidence="5">LH 10-3-1</strain>
    </source>
</reference>
<dbReference type="Gene3D" id="3.20.20.450">
    <property type="entry name" value="EAL domain"/>
    <property type="match status" value="1"/>
</dbReference>
<proteinExistence type="predicted"/>
<dbReference type="CDD" id="cd00156">
    <property type="entry name" value="REC"/>
    <property type="match status" value="1"/>
</dbReference>
<dbReference type="NCBIfam" id="TIGR00254">
    <property type="entry name" value="GGDEF"/>
    <property type="match status" value="1"/>
</dbReference>
<evidence type="ECO:0000313" key="5">
    <source>
        <dbReference type="EMBL" id="WLD57485.1"/>
    </source>
</evidence>
<dbReference type="InterPro" id="IPR000160">
    <property type="entry name" value="GGDEF_dom"/>
</dbReference>
<dbReference type="InterPro" id="IPR029787">
    <property type="entry name" value="Nucleotide_cyclase"/>
</dbReference>
<dbReference type="Pfam" id="PF11849">
    <property type="entry name" value="DUF3369"/>
    <property type="match status" value="1"/>
</dbReference>
<protein>
    <submittedName>
        <fullName evidence="5">EAL domain-containing protein</fullName>
    </submittedName>
</protein>
<dbReference type="PANTHER" id="PTHR33121">
    <property type="entry name" value="CYCLIC DI-GMP PHOSPHODIESTERASE PDEF"/>
    <property type="match status" value="1"/>
</dbReference>
<dbReference type="SMART" id="SM00052">
    <property type="entry name" value="EAL"/>
    <property type="match status" value="1"/>
</dbReference>
<evidence type="ECO:0000259" key="3">
    <source>
        <dbReference type="PROSITE" id="PS50883"/>
    </source>
</evidence>
<feature type="modified residue" description="4-aspartylphosphate" evidence="1">
    <location>
        <position position="85"/>
    </location>
</feature>
<gene>
    <name evidence="5" type="ORF">NFC81_12300</name>
</gene>
<dbReference type="Pfam" id="PF00990">
    <property type="entry name" value="GGDEF"/>
    <property type="match status" value="1"/>
</dbReference>
<dbReference type="PROSITE" id="PS50887">
    <property type="entry name" value="GGDEF"/>
    <property type="match status" value="1"/>
</dbReference>